<gene>
    <name evidence="9" type="ORF">TcWFU_005565</name>
</gene>
<dbReference type="Proteomes" id="UP001651158">
    <property type="component" value="Unassembled WGS sequence"/>
</dbReference>
<comment type="similarity">
    <text evidence="5">Belongs to the glycosyltransferase 8 family. Glycogenin subfamily.</text>
</comment>
<dbReference type="SUPFAM" id="SSF53448">
    <property type="entry name" value="Nucleotide-diphospho-sugar transferases"/>
    <property type="match status" value="1"/>
</dbReference>
<proteinExistence type="inferred from homology"/>
<dbReference type="EMBL" id="JAKROA010000003">
    <property type="protein sequence ID" value="KAL5108980.1"/>
    <property type="molecule type" value="Genomic_DNA"/>
</dbReference>
<dbReference type="CDD" id="cd02537">
    <property type="entry name" value="GT8_Glycogenin"/>
    <property type="match status" value="1"/>
</dbReference>
<comment type="caution">
    <text evidence="9">The sequence shown here is derived from an EMBL/GenBank/DDBJ whole genome shotgun (WGS) entry which is preliminary data.</text>
</comment>
<keyword evidence="3 7" id="KW-1133">Transmembrane helix</keyword>
<feature type="transmembrane region" description="Helical" evidence="7">
    <location>
        <begin position="60"/>
        <end position="80"/>
    </location>
</feature>
<keyword evidence="4 7" id="KW-0472">Membrane</keyword>
<dbReference type="InterPro" id="IPR002495">
    <property type="entry name" value="Glyco_trans_8"/>
</dbReference>
<protein>
    <recommendedName>
        <fullName evidence="6">glycogenin glucosyltransferase</fullName>
        <ecNumber evidence="6">2.4.1.186</ecNumber>
    </recommendedName>
</protein>
<evidence type="ECO:0000256" key="2">
    <source>
        <dbReference type="ARBA" id="ARBA00022692"/>
    </source>
</evidence>
<evidence type="ECO:0000256" key="1">
    <source>
        <dbReference type="ARBA" id="ARBA00004370"/>
    </source>
</evidence>
<dbReference type="PANTHER" id="PTHR11183">
    <property type="entry name" value="GLYCOGENIN SUBFAMILY MEMBER"/>
    <property type="match status" value="1"/>
</dbReference>
<sequence length="669" mass="75219">MSNDDAHSTYSLVEDLFGELIDILLLISNWLTVAVAVERYIAICYPLYVRCLSHRVRKRIVFCIIFTAIILQFPSLAKYWSVLEPLSIALSYFNLWFTRVLVLLIFPCTILICVNVRLIQAIRSSFILKHYTISPAALHLPSNDCSTTNCKSHISRSTRLTVPFTVNGSPAREVGQHASREERAIIINLTCLIAAFFLCQFPFIFLSVAFKLYESDVDNAAFRSANLTFLHKTFVCNEDFLNQTLYSSLTSSTTAITSAASTIIDTELDILAYIRALSVIFLMLKGDLYFLLYCGLCDVCAGMAEAYVTLATNDEYCCGALVLADSLRKVGTSKKLVCMVTNSVSDKMRTALDDFFDHIELVDVLDSSDSDNLKLLSRPDLGVTFTKLHCWRLTQYSKCVFMDADTLVLQNIDDLFEREELSAAPDPGWPDCFNSGVFVYTPSLDTYRALLDFALSEGSFDGGDQGLLNLFFSDWSTKDIRRHLPFTYNCIAQAFYSYPPAMKRFGSQIRVVHFIGAAKPWHQQVNTETGSLTPCDEISAQSLRFLNVWWHLFFTDIKPKINPSVGGLVGHLATLDVSEGPILREQPPASSSTDRQGSWERGVIDYTGADRFSNIQAALDKRLGNTRPWTICYMSEVTAPPIRSSTTHAGVVLMPCQQQYQRQQRQRKS</sequence>
<keyword evidence="2 7" id="KW-0812">Transmembrane</keyword>
<dbReference type="InterPro" id="IPR029044">
    <property type="entry name" value="Nucleotide-diphossugar_trans"/>
</dbReference>
<keyword evidence="10" id="KW-1185">Reference proteome</keyword>
<accession>A0ABR4QH75</accession>
<evidence type="ECO:0000256" key="3">
    <source>
        <dbReference type="ARBA" id="ARBA00022989"/>
    </source>
</evidence>
<dbReference type="InterPro" id="IPR050587">
    <property type="entry name" value="GNT1/Glycosyltrans_8"/>
</dbReference>
<evidence type="ECO:0000256" key="5">
    <source>
        <dbReference type="ARBA" id="ARBA00038162"/>
    </source>
</evidence>
<dbReference type="SUPFAM" id="SSF81321">
    <property type="entry name" value="Family A G protein-coupled receptor-like"/>
    <property type="match status" value="1"/>
</dbReference>
<dbReference type="Pfam" id="PF00001">
    <property type="entry name" value="7tm_1"/>
    <property type="match status" value="1"/>
</dbReference>
<feature type="transmembrane region" description="Helical" evidence="7">
    <location>
        <begin position="20"/>
        <end position="48"/>
    </location>
</feature>
<organism evidence="9 10">
    <name type="scientific">Taenia crassiceps</name>
    <dbReference type="NCBI Taxonomy" id="6207"/>
    <lineage>
        <taxon>Eukaryota</taxon>
        <taxon>Metazoa</taxon>
        <taxon>Spiralia</taxon>
        <taxon>Lophotrochozoa</taxon>
        <taxon>Platyhelminthes</taxon>
        <taxon>Cestoda</taxon>
        <taxon>Eucestoda</taxon>
        <taxon>Cyclophyllidea</taxon>
        <taxon>Taeniidae</taxon>
        <taxon>Taenia</taxon>
    </lineage>
</organism>
<reference evidence="9 10" key="1">
    <citation type="journal article" date="2022" name="Front. Cell. Infect. Microbiol.">
        <title>The Genomes of Two Strains of Taenia crassiceps the Animal Model for the Study of Human Cysticercosis.</title>
        <authorList>
            <person name="Bobes R.J."/>
            <person name="Estrada K."/>
            <person name="Rios-Valencia D.G."/>
            <person name="Calderon-Gallegos A."/>
            <person name="de la Torre P."/>
            <person name="Carrero J.C."/>
            <person name="Sanchez-Flores A."/>
            <person name="Laclette J.P."/>
        </authorList>
    </citation>
    <scope>NUCLEOTIDE SEQUENCE [LARGE SCALE GENOMIC DNA]</scope>
    <source>
        <strain evidence="9">WFUcys</strain>
    </source>
</reference>
<feature type="domain" description="G-protein coupled receptors family 1 profile" evidence="8">
    <location>
        <begin position="1"/>
        <end position="246"/>
    </location>
</feature>
<dbReference type="EC" id="2.4.1.186" evidence="6"/>
<evidence type="ECO:0000313" key="10">
    <source>
        <dbReference type="Proteomes" id="UP001651158"/>
    </source>
</evidence>
<evidence type="ECO:0000256" key="4">
    <source>
        <dbReference type="ARBA" id="ARBA00023136"/>
    </source>
</evidence>
<evidence type="ECO:0000256" key="6">
    <source>
        <dbReference type="ARBA" id="ARBA00038934"/>
    </source>
</evidence>
<feature type="transmembrane region" description="Helical" evidence="7">
    <location>
        <begin position="185"/>
        <end position="210"/>
    </location>
</feature>
<comment type="subcellular location">
    <subcellularLocation>
        <location evidence="1">Membrane</location>
    </subcellularLocation>
</comment>
<dbReference type="Pfam" id="PF01501">
    <property type="entry name" value="Glyco_transf_8"/>
    <property type="match status" value="1"/>
</dbReference>
<dbReference type="InterPro" id="IPR017452">
    <property type="entry name" value="GPCR_Rhodpsn_7TM"/>
</dbReference>
<evidence type="ECO:0000256" key="7">
    <source>
        <dbReference type="SAM" id="Phobius"/>
    </source>
</evidence>
<dbReference type="InterPro" id="IPR000276">
    <property type="entry name" value="GPCR_Rhodpsn"/>
</dbReference>
<dbReference type="Gene3D" id="3.90.550.10">
    <property type="entry name" value="Spore Coat Polysaccharide Biosynthesis Protein SpsA, Chain A"/>
    <property type="match status" value="1"/>
</dbReference>
<dbReference type="PROSITE" id="PS50262">
    <property type="entry name" value="G_PROTEIN_RECEP_F1_2"/>
    <property type="match status" value="1"/>
</dbReference>
<evidence type="ECO:0000259" key="8">
    <source>
        <dbReference type="PROSITE" id="PS50262"/>
    </source>
</evidence>
<name>A0ABR4QH75_9CEST</name>
<feature type="transmembrane region" description="Helical" evidence="7">
    <location>
        <begin position="100"/>
        <end position="119"/>
    </location>
</feature>
<dbReference type="Gene3D" id="1.20.1070.10">
    <property type="entry name" value="Rhodopsin 7-helix transmembrane proteins"/>
    <property type="match status" value="1"/>
</dbReference>
<evidence type="ECO:0000313" key="9">
    <source>
        <dbReference type="EMBL" id="KAL5108980.1"/>
    </source>
</evidence>